<keyword evidence="1" id="KW-0238">DNA-binding</keyword>
<dbReference type="EMBL" id="QEPN01000001">
    <property type="protein sequence ID" value="RDE73789.1"/>
    <property type="molecule type" value="Genomic_DNA"/>
</dbReference>
<dbReference type="InterPro" id="IPR026365">
    <property type="entry name" value="BcepMu_gp16"/>
</dbReference>
<reference evidence="1 2" key="1">
    <citation type="submission" date="2018-05" db="EMBL/GenBank/DDBJ databases">
        <title>Draft Genome Sequences for a Diverse set of 7 Haemophilus Species.</title>
        <authorList>
            <person name="Nichols M."/>
            <person name="Topaz N."/>
            <person name="Wang X."/>
            <person name="Wang X."/>
            <person name="Boxrud D."/>
        </authorList>
    </citation>
    <scope>NUCLEOTIDE SEQUENCE [LARGE SCALE GENOMIC DNA]</scope>
    <source>
        <strain evidence="1 2">C2002001239</strain>
    </source>
</reference>
<evidence type="ECO:0000313" key="2">
    <source>
        <dbReference type="Proteomes" id="UP000253872"/>
    </source>
</evidence>
<organism evidence="1 2">
    <name type="scientific">Haemophilus sputorum</name>
    <dbReference type="NCBI Taxonomy" id="1078480"/>
    <lineage>
        <taxon>Bacteria</taxon>
        <taxon>Pseudomonadati</taxon>
        <taxon>Pseudomonadota</taxon>
        <taxon>Gammaproteobacteria</taxon>
        <taxon>Pasteurellales</taxon>
        <taxon>Pasteurellaceae</taxon>
        <taxon>Haemophilus</taxon>
    </lineage>
</organism>
<dbReference type="SUPFAM" id="SSF47413">
    <property type="entry name" value="lambda repressor-like DNA-binding domains"/>
    <property type="match status" value="1"/>
</dbReference>
<evidence type="ECO:0000313" key="1">
    <source>
        <dbReference type="EMBL" id="RDE73789.1"/>
    </source>
</evidence>
<dbReference type="NCBIfam" id="TIGR04111">
    <property type="entry name" value="BcepMu_gp16"/>
    <property type="match status" value="1"/>
</dbReference>
<dbReference type="RefSeq" id="WP_111401534.1">
    <property type="nucleotide sequence ID" value="NZ_QEPN01000001.1"/>
</dbReference>
<name>A0A369YG55_9PAST</name>
<sequence>MTNKVFHPLPYPQTLESARAYFLLHGINRSEWARHFGVDQQAISDLLRGQLKGTWGEAHKTAVLLGLKPNPDHQAAA</sequence>
<dbReference type="Proteomes" id="UP000253872">
    <property type="component" value="Unassembled WGS sequence"/>
</dbReference>
<dbReference type="GO" id="GO:0003677">
    <property type="term" value="F:DNA binding"/>
    <property type="evidence" value="ECO:0007669"/>
    <property type="project" value="UniProtKB-KW"/>
</dbReference>
<comment type="caution">
    <text evidence="1">The sequence shown here is derived from an EMBL/GenBank/DDBJ whole genome shotgun (WGS) entry which is preliminary data.</text>
</comment>
<dbReference type="AlphaFoldDB" id="A0A369YG55"/>
<gene>
    <name evidence="1" type="ORF">DPV93_01125</name>
</gene>
<accession>A0A369YG55</accession>
<proteinExistence type="predicted"/>
<dbReference type="InterPro" id="IPR010982">
    <property type="entry name" value="Lambda_DNA-bd_dom_sf"/>
</dbReference>
<protein>
    <submittedName>
        <fullName evidence="1">DNA-binding protein</fullName>
    </submittedName>
</protein>